<dbReference type="AlphaFoldDB" id="A0AAD7UIC0"/>
<dbReference type="PANTHER" id="PTHR21266">
    <property type="entry name" value="IRON-SULFUR DOMAIN CONTAINING PROTEIN"/>
    <property type="match status" value="1"/>
</dbReference>
<dbReference type="SUPFAM" id="SSF55961">
    <property type="entry name" value="Bet v1-like"/>
    <property type="match status" value="1"/>
</dbReference>
<feature type="domain" description="Rieske" evidence="16">
    <location>
        <begin position="24"/>
        <end position="128"/>
    </location>
</feature>
<protein>
    <recommendedName>
        <fullName evidence="16">Rieske domain-containing protein</fullName>
    </recommendedName>
</protein>
<dbReference type="PROSITE" id="PS51296">
    <property type="entry name" value="RIESKE"/>
    <property type="match status" value="1"/>
</dbReference>
<evidence type="ECO:0000256" key="2">
    <source>
        <dbReference type="ARBA" id="ARBA00004370"/>
    </source>
</evidence>
<keyword evidence="4" id="KW-0934">Plastid</keyword>
<dbReference type="InterPro" id="IPR050584">
    <property type="entry name" value="Cholesterol_7-desaturase"/>
</dbReference>
<gene>
    <name evidence="17" type="ORF">CTAYLR_008226</name>
</gene>
<keyword evidence="3" id="KW-0150">Chloroplast</keyword>
<dbReference type="Gene3D" id="2.102.10.10">
    <property type="entry name" value="Rieske [2Fe-2S] iron-sulphur domain"/>
    <property type="match status" value="1"/>
</dbReference>
<feature type="signal peptide" evidence="15">
    <location>
        <begin position="1"/>
        <end position="17"/>
    </location>
</feature>
<dbReference type="GO" id="GO:0016020">
    <property type="term" value="C:membrane"/>
    <property type="evidence" value="ECO:0007669"/>
    <property type="project" value="UniProtKB-SubCell"/>
</dbReference>
<evidence type="ECO:0000313" key="18">
    <source>
        <dbReference type="Proteomes" id="UP001230188"/>
    </source>
</evidence>
<dbReference type="GO" id="GO:0010277">
    <property type="term" value="F:chlorophyllide a oxygenase activity"/>
    <property type="evidence" value="ECO:0007669"/>
    <property type="project" value="InterPro"/>
</dbReference>
<feature type="region of interest" description="Disordered" evidence="14">
    <location>
        <begin position="476"/>
        <end position="514"/>
    </location>
</feature>
<keyword evidence="6" id="KW-0001">2Fe-2S</keyword>
<feature type="compositionally biased region" description="Pro residues" evidence="14">
    <location>
        <begin position="496"/>
        <end position="508"/>
    </location>
</feature>
<dbReference type="Pfam" id="PF00355">
    <property type="entry name" value="Rieske"/>
    <property type="match status" value="1"/>
</dbReference>
<reference evidence="17" key="1">
    <citation type="submission" date="2023-01" db="EMBL/GenBank/DDBJ databases">
        <title>Metagenome sequencing of chrysophaentin producing Chrysophaeum taylorii.</title>
        <authorList>
            <person name="Davison J."/>
            <person name="Bewley C."/>
        </authorList>
    </citation>
    <scope>NUCLEOTIDE SEQUENCE</scope>
    <source>
        <strain evidence="17">NIES-1699</strain>
    </source>
</reference>
<evidence type="ECO:0000256" key="7">
    <source>
        <dbReference type="ARBA" id="ARBA00022723"/>
    </source>
</evidence>
<evidence type="ECO:0000313" key="17">
    <source>
        <dbReference type="EMBL" id="KAJ8607987.1"/>
    </source>
</evidence>
<organism evidence="17 18">
    <name type="scientific">Chrysophaeum taylorii</name>
    <dbReference type="NCBI Taxonomy" id="2483200"/>
    <lineage>
        <taxon>Eukaryota</taxon>
        <taxon>Sar</taxon>
        <taxon>Stramenopiles</taxon>
        <taxon>Ochrophyta</taxon>
        <taxon>Pelagophyceae</taxon>
        <taxon>Pelagomonadales</taxon>
        <taxon>Pelagomonadaceae</taxon>
        <taxon>Chrysophaeum</taxon>
    </lineage>
</organism>
<dbReference type="Pfam" id="PF08417">
    <property type="entry name" value="PaO"/>
    <property type="match status" value="1"/>
</dbReference>
<evidence type="ECO:0000256" key="3">
    <source>
        <dbReference type="ARBA" id="ARBA00022528"/>
    </source>
</evidence>
<keyword evidence="15" id="KW-0732">Signal</keyword>
<evidence type="ECO:0000256" key="8">
    <source>
        <dbReference type="ARBA" id="ARBA00022946"/>
    </source>
</evidence>
<dbReference type="EMBL" id="JAQMWT010000186">
    <property type="protein sequence ID" value="KAJ8607987.1"/>
    <property type="molecule type" value="Genomic_DNA"/>
</dbReference>
<evidence type="ECO:0000256" key="6">
    <source>
        <dbReference type="ARBA" id="ARBA00022714"/>
    </source>
</evidence>
<evidence type="ECO:0000256" key="10">
    <source>
        <dbReference type="ARBA" id="ARBA00023002"/>
    </source>
</evidence>
<dbReference type="InterPro" id="IPR017941">
    <property type="entry name" value="Rieske_2Fe-2S"/>
</dbReference>
<dbReference type="Gene3D" id="3.90.380.10">
    <property type="entry name" value="Naphthalene 1,2-dioxygenase Alpha Subunit, Chain A, domain 1"/>
    <property type="match status" value="1"/>
</dbReference>
<dbReference type="GO" id="GO:0051537">
    <property type="term" value="F:2 iron, 2 sulfur cluster binding"/>
    <property type="evidence" value="ECO:0007669"/>
    <property type="project" value="UniProtKB-KW"/>
</dbReference>
<evidence type="ECO:0000256" key="4">
    <source>
        <dbReference type="ARBA" id="ARBA00022640"/>
    </source>
</evidence>
<keyword evidence="18" id="KW-1185">Reference proteome</keyword>
<comment type="caution">
    <text evidence="17">The sequence shown here is derived from an EMBL/GenBank/DDBJ whole genome shotgun (WGS) entry which is preliminary data.</text>
</comment>
<feature type="chain" id="PRO_5042200117" description="Rieske domain-containing protein" evidence="15">
    <location>
        <begin position="18"/>
        <end position="514"/>
    </location>
</feature>
<evidence type="ECO:0000259" key="16">
    <source>
        <dbReference type="PROSITE" id="PS51296"/>
    </source>
</evidence>
<comment type="subcellular location">
    <subcellularLocation>
        <location evidence="2">Membrane</location>
    </subcellularLocation>
    <subcellularLocation>
        <location evidence="1">Plastid</location>
        <location evidence="1">Chloroplast</location>
    </subcellularLocation>
</comment>
<dbReference type="GO" id="GO:0046872">
    <property type="term" value="F:metal ion binding"/>
    <property type="evidence" value="ECO:0007669"/>
    <property type="project" value="UniProtKB-KW"/>
</dbReference>
<keyword evidence="11" id="KW-0408">Iron</keyword>
<evidence type="ECO:0000256" key="1">
    <source>
        <dbReference type="ARBA" id="ARBA00004229"/>
    </source>
</evidence>
<evidence type="ECO:0000256" key="11">
    <source>
        <dbReference type="ARBA" id="ARBA00023004"/>
    </source>
</evidence>
<keyword evidence="5" id="KW-0812">Transmembrane</keyword>
<dbReference type="InterPro" id="IPR036922">
    <property type="entry name" value="Rieske_2Fe-2S_sf"/>
</dbReference>
<evidence type="ECO:0000256" key="13">
    <source>
        <dbReference type="ARBA" id="ARBA00023136"/>
    </source>
</evidence>
<accession>A0AAD7UIC0</accession>
<evidence type="ECO:0000256" key="14">
    <source>
        <dbReference type="SAM" id="MobiDB-lite"/>
    </source>
</evidence>
<evidence type="ECO:0000256" key="5">
    <source>
        <dbReference type="ARBA" id="ARBA00022692"/>
    </source>
</evidence>
<keyword evidence="7" id="KW-0479">Metal-binding</keyword>
<keyword evidence="10" id="KW-0560">Oxidoreductase</keyword>
<evidence type="ECO:0000256" key="12">
    <source>
        <dbReference type="ARBA" id="ARBA00023014"/>
    </source>
</evidence>
<dbReference type="PANTHER" id="PTHR21266:SF32">
    <property type="entry name" value="CHOLESTEROL 7-DESATURASE NVD"/>
    <property type="match status" value="1"/>
</dbReference>
<dbReference type="InterPro" id="IPR013626">
    <property type="entry name" value="PaO"/>
</dbReference>
<sequence length="514" mass="56900">MFVLMFEVASCLEASTAEFWGARWWPVGIASQCPRTPTAQTVLGAPIVVWHDGEEWRTLVDRCPHRFARLSEGRVVAGGIECPYHGWRFDGKGACVAIPQEEASKPADKARCGATALETAERNGLVFAWTAPLYGLGHEPDYGALARAALDEIFVDEPGAVWTDYSRDLPMDATVLIENVLDPSHLPFTHDGTISRRAAARAVPFGPIETSKHGFSAERRTPGTRGVVAWRAPNLVVSRTERPRSFRDWNVVYAVPSEPGKCRLIVRVVFEVAKIPNRIQRALISTAFRAPPWIGHLSSHRVLEDDNVFLHHMNRDIVVGEDDGDYDRVARAAIPGVVARRALAPRWRERWHLATSADATVVAFRRWLDTYTAGRGVVYSPSLALDKRDVPAPSDLSRNQIIDRYAAHTSHCASCAAARRRVLQALHVAEVLSHFALVAAILLPTRYRFPVAMVSPLAFLVRKYLLRPLLDAFDRGSYPPPRNTKRRATISKAPADLPPPPINKPPPDLSGSSS</sequence>
<keyword evidence="9" id="KW-1133">Transmembrane helix</keyword>
<evidence type="ECO:0000256" key="15">
    <source>
        <dbReference type="SAM" id="SignalP"/>
    </source>
</evidence>
<dbReference type="SUPFAM" id="SSF50022">
    <property type="entry name" value="ISP domain"/>
    <property type="match status" value="1"/>
</dbReference>
<dbReference type="GO" id="GO:0009507">
    <property type="term" value="C:chloroplast"/>
    <property type="evidence" value="ECO:0007669"/>
    <property type="project" value="UniProtKB-SubCell"/>
</dbReference>
<keyword evidence="12" id="KW-0411">Iron-sulfur</keyword>
<proteinExistence type="predicted"/>
<keyword evidence="13" id="KW-0472">Membrane</keyword>
<name>A0AAD7UIC0_9STRA</name>
<evidence type="ECO:0000256" key="9">
    <source>
        <dbReference type="ARBA" id="ARBA00022989"/>
    </source>
</evidence>
<dbReference type="Proteomes" id="UP001230188">
    <property type="component" value="Unassembled WGS sequence"/>
</dbReference>
<keyword evidence="8" id="KW-0809">Transit peptide</keyword>